<evidence type="ECO:0000256" key="8">
    <source>
        <dbReference type="SAM" id="Phobius"/>
    </source>
</evidence>
<dbReference type="STRING" id="598659.NAMH_0972"/>
<evidence type="ECO:0000256" key="3">
    <source>
        <dbReference type="ARBA" id="ARBA00022692"/>
    </source>
</evidence>
<dbReference type="InterPro" id="IPR027304">
    <property type="entry name" value="Trigger_fact/SurA_dom_sf"/>
</dbReference>
<keyword evidence="11" id="KW-1185">Reference proteome</keyword>
<keyword evidence="2" id="KW-1003">Cell membrane</keyword>
<evidence type="ECO:0000256" key="4">
    <source>
        <dbReference type="ARBA" id="ARBA00022989"/>
    </source>
</evidence>
<dbReference type="AlphaFoldDB" id="B9L9R5"/>
<proteinExistence type="inferred from homology"/>
<comment type="subcellular location">
    <subcellularLocation>
        <location evidence="1">Cell membrane</location>
        <topology evidence="1">Single-pass type II membrane protein</topology>
    </subcellularLocation>
</comment>
<evidence type="ECO:0000256" key="6">
    <source>
        <dbReference type="ARBA" id="ARBA00023186"/>
    </source>
</evidence>
<feature type="transmembrane region" description="Helical" evidence="8">
    <location>
        <begin position="12"/>
        <end position="31"/>
    </location>
</feature>
<dbReference type="RefSeq" id="WP_015902626.1">
    <property type="nucleotide sequence ID" value="NC_012115.1"/>
</dbReference>
<keyword evidence="5 8" id="KW-0472">Membrane</keyword>
<keyword evidence="6" id="KW-0143">Chaperone</keyword>
<gene>
    <name evidence="10" type="ordered locus">NAMH_0972</name>
</gene>
<dbReference type="InterPro" id="IPR000297">
    <property type="entry name" value="PPIase_PpiC"/>
</dbReference>
<evidence type="ECO:0000256" key="1">
    <source>
        <dbReference type="ARBA" id="ARBA00004401"/>
    </source>
</evidence>
<reference evidence="10 11" key="1">
    <citation type="journal article" date="2009" name="PLoS Genet.">
        <title>Adaptations to submarine hydrothermal environments exemplified by the genome of Nautilia profundicola.</title>
        <authorList>
            <person name="Campbell B.J."/>
            <person name="Smith J.L."/>
            <person name="Hanson T.E."/>
            <person name="Klotz M.G."/>
            <person name="Stein L.Y."/>
            <person name="Lee C.K."/>
            <person name="Wu D."/>
            <person name="Robinson J.M."/>
            <person name="Khouri H.M."/>
            <person name="Eisen J.A."/>
            <person name="Cary S.C."/>
        </authorList>
    </citation>
    <scope>NUCLEOTIDE SEQUENCE [LARGE SCALE GENOMIC DNA]</scope>
    <source>
        <strain evidence="11">ATCC BAA-1463 / DSM 18972 / AmH</strain>
    </source>
</reference>
<sequence>MIEWMQTHRKWLVITIWIATIAFIGAGFVGWGQFQFGRKSSTVAKIKDTEVSIQDVQEVYNNLFQEKNKQLGGTLDDATAEKMGLKKQAFDMAIQQGILRQYAKDLGMYVTDEEVAKQVLQYFKDKKTYLMYLKQTGQKAKDFEAKLRKQLLIQKLLTALHIKPSKTLQLTFASALYNSDNLEIKIINKSSVKVNLSEDEIKAFWEKNKQKYQSPTMYKIAIVKTPIKGVATENDLKAFYNENKTNYRNDKGEILTYEEAKNQVKKDYLAKISKKDAIIAYKKLKEGAENYELLTLTINNKIIPAEKMQKLIQTGYLKPFVDNNEYISAKLVEEIKPKPLPYEEAKAQVTKDLLNIKTLQALENKAKEALKGFNGTKTGFVTKYDANKIKGLSPQEATEFLFTEFSLELNKNYLLIPALNPQKAVVYKVLEQKLLDKAKYEKNKEQVAAMADATLNAALLDDLIKDLMAKYNIVSYVK</sequence>
<dbReference type="Pfam" id="PF13624">
    <property type="entry name" value="SurA_N_3"/>
    <property type="match status" value="1"/>
</dbReference>
<dbReference type="GO" id="GO:0005886">
    <property type="term" value="C:plasma membrane"/>
    <property type="evidence" value="ECO:0007669"/>
    <property type="project" value="UniProtKB-SubCell"/>
</dbReference>
<keyword evidence="3 8" id="KW-0812">Transmembrane</keyword>
<dbReference type="HOGENOM" id="CLU_552854_0_0_7"/>
<dbReference type="PANTHER" id="PTHR47529">
    <property type="entry name" value="PEPTIDYL-PROLYL CIS-TRANS ISOMERASE D"/>
    <property type="match status" value="1"/>
</dbReference>
<evidence type="ECO:0000313" key="10">
    <source>
        <dbReference type="EMBL" id="ACM93574.1"/>
    </source>
</evidence>
<comment type="similarity">
    <text evidence="7">Belongs to the PpiD chaperone family.</text>
</comment>
<protein>
    <recommendedName>
        <fullName evidence="9">PpiC domain-containing protein</fullName>
    </recommendedName>
</protein>
<dbReference type="GO" id="GO:0003755">
    <property type="term" value="F:peptidyl-prolyl cis-trans isomerase activity"/>
    <property type="evidence" value="ECO:0007669"/>
    <property type="project" value="InterPro"/>
</dbReference>
<dbReference type="EMBL" id="CP001279">
    <property type="protein sequence ID" value="ACM93574.1"/>
    <property type="molecule type" value="Genomic_DNA"/>
</dbReference>
<dbReference type="PANTHER" id="PTHR47529:SF1">
    <property type="entry name" value="PERIPLASMIC CHAPERONE PPID"/>
    <property type="match status" value="1"/>
</dbReference>
<evidence type="ECO:0000256" key="5">
    <source>
        <dbReference type="ARBA" id="ARBA00023136"/>
    </source>
</evidence>
<evidence type="ECO:0000256" key="7">
    <source>
        <dbReference type="ARBA" id="ARBA00038408"/>
    </source>
</evidence>
<dbReference type="Pfam" id="PF13145">
    <property type="entry name" value="Rotamase_2"/>
    <property type="match status" value="1"/>
</dbReference>
<dbReference type="Proteomes" id="UP000000448">
    <property type="component" value="Chromosome"/>
</dbReference>
<evidence type="ECO:0000259" key="9">
    <source>
        <dbReference type="Pfam" id="PF13145"/>
    </source>
</evidence>
<accession>B9L9R5</accession>
<dbReference type="SUPFAM" id="SSF109998">
    <property type="entry name" value="Triger factor/SurA peptide-binding domain-like"/>
    <property type="match status" value="1"/>
</dbReference>
<dbReference type="OrthoDB" id="9788030at2"/>
<dbReference type="eggNOG" id="COG0760">
    <property type="taxonomic scope" value="Bacteria"/>
</dbReference>
<dbReference type="KEGG" id="nam:NAMH_0972"/>
<dbReference type="Gene3D" id="1.10.4030.10">
    <property type="entry name" value="Porin chaperone SurA, peptide-binding domain"/>
    <property type="match status" value="1"/>
</dbReference>
<organism evidence="10 11">
    <name type="scientific">Nautilia profundicola (strain ATCC BAA-1463 / DSM 18972 / AmH)</name>
    <dbReference type="NCBI Taxonomy" id="598659"/>
    <lineage>
        <taxon>Bacteria</taxon>
        <taxon>Pseudomonadati</taxon>
        <taxon>Campylobacterota</taxon>
        <taxon>Epsilonproteobacteria</taxon>
        <taxon>Nautiliales</taxon>
        <taxon>Nautiliaceae</taxon>
        <taxon>Nautilia</taxon>
    </lineage>
</organism>
<dbReference type="InterPro" id="IPR052029">
    <property type="entry name" value="PpiD_chaperone"/>
</dbReference>
<keyword evidence="4 8" id="KW-1133">Transmembrane helix</keyword>
<feature type="domain" description="PpiC" evidence="9">
    <location>
        <begin position="232"/>
        <end position="346"/>
    </location>
</feature>
<evidence type="ECO:0000256" key="2">
    <source>
        <dbReference type="ARBA" id="ARBA00022475"/>
    </source>
</evidence>
<evidence type="ECO:0000313" key="11">
    <source>
        <dbReference type="Proteomes" id="UP000000448"/>
    </source>
</evidence>
<name>B9L9R5_NAUPA</name>